<keyword evidence="2" id="KW-1133">Transmembrane helix</keyword>
<evidence type="ECO:0000256" key="1">
    <source>
        <dbReference type="SAM" id="MobiDB-lite"/>
    </source>
</evidence>
<dbReference type="EMBL" id="CAJNIZ010006159">
    <property type="protein sequence ID" value="CAE7247634.1"/>
    <property type="molecule type" value="Genomic_DNA"/>
</dbReference>
<evidence type="ECO:0000313" key="4">
    <source>
        <dbReference type="EMBL" id="CAE7247634.1"/>
    </source>
</evidence>
<feature type="non-terminal residue" evidence="4">
    <location>
        <position position="582"/>
    </location>
</feature>
<evidence type="ECO:0000313" key="5">
    <source>
        <dbReference type="Proteomes" id="UP000649617"/>
    </source>
</evidence>
<proteinExistence type="predicted"/>
<feature type="signal peptide" evidence="3">
    <location>
        <begin position="1"/>
        <end position="27"/>
    </location>
</feature>
<dbReference type="AlphaFoldDB" id="A0A812LVN9"/>
<keyword evidence="3" id="KW-0732">Signal</keyword>
<evidence type="ECO:0000256" key="2">
    <source>
        <dbReference type="SAM" id="Phobius"/>
    </source>
</evidence>
<feature type="chain" id="PRO_5032675822" evidence="3">
    <location>
        <begin position="28"/>
        <end position="582"/>
    </location>
</feature>
<keyword evidence="2" id="KW-0472">Membrane</keyword>
<protein>
    <submittedName>
        <fullName evidence="4">Gbe1 protein</fullName>
    </submittedName>
</protein>
<keyword evidence="5" id="KW-1185">Reference proteome</keyword>
<organism evidence="4 5">
    <name type="scientific">Symbiodinium pilosum</name>
    <name type="common">Dinoflagellate</name>
    <dbReference type="NCBI Taxonomy" id="2952"/>
    <lineage>
        <taxon>Eukaryota</taxon>
        <taxon>Sar</taxon>
        <taxon>Alveolata</taxon>
        <taxon>Dinophyceae</taxon>
        <taxon>Suessiales</taxon>
        <taxon>Symbiodiniaceae</taxon>
        <taxon>Symbiodinium</taxon>
    </lineage>
</organism>
<feature type="region of interest" description="Disordered" evidence="1">
    <location>
        <begin position="400"/>
        <end position="420"/>
    </location>
</feature>
<dbReference type="Proteomes" id="UP000649617">
    <property type="component" value="Unassembled WGS sequence"/>
</dbReference>
<name>A0A812LVN9_SYMPI</name>
<sequence>LPKSSFAMRSTKSVALCFIFLLAGAEAVRTVENVNQLEALSLALHEGKGKETAFSGSSQALQPEDASASLLEHLEAINASSHRVMSGEGLLWRKYCMLTCPTPWIKMAYHTFRARADASKVVEGAFAAGGSLSMLPVADLNLAEAYTLTMKTLDNSAMQRVVLTLVVAPFSLFRKLTTMQPLGLCVFKHAWKDLQHSESYKQKSPRWWKFFFLGCPEDAAEPTPSFADESSAKHLLGGMVDAISEPEGLEVEEEAAKWRGASTHAQCVKLFVRKNVWLTRALQIEKGIVAWIADPMKCKGVGALDRIKYNLGHKRYFALEFVTAPPGAEAVQLVDSSQCVTLKNPYRQFKFCGTAGESMAKAKEVLDQHLSILGTEHRVFQMTAKVGRLVAASAVADDEHERKDLDDSIDQSGDSSVDGLASEIGELSGETESTDAATAIQILEQVKKASSLIATGKVQGGSALLQEAYAASHSNMHLVDIMSGKAHDVTKTQGAELVRSSSSDGGLGATLAGLSTLSIVMLGLFLFVCIGGIGCAALIVLGTVLGIKEGWIHYTEKRRLRLNATNSSSLQTFPVLPRPALA</sequence>
<reference evidence="4" key="1">
    <citation type="submission" date="2021-02" db="EMBL/GenBank/DDBJ databases">
        <authorList>
            <person name="Dougan E. K."/>
            <person name="Rhodes N."/>
            <person name="Thang M."/>
            <person name="Chan C."/>
        </authorList>
    </citation>
    <scope>NUCLEOTIDE SEQUENCE</scope>
</reference>
<feature type="transmembrane region" description="Helical" evidence="2">
    <location>
        <begin position="519"/>
        <end position="547"/>
    </location>
</feature>
<evidence type="ECO:0000256" key="3">
    <source>
        <dbReference type="SAM" id="SignalP"/>
    </source>
</evidence>
<comment type="caution">
    <text evidence="4">The sequence shown here is derived from an EMBL/GenBank/DDBJ whole genome shotgun (WGS) entry which is preliminary data.</text>
</comment>
<accession>A0A812LVN9</accession>
<gene>
    <name evidence="4" type="primary">Gbe1</name>
    <name evidence="4" type="ORF">SPIL2461_LOCUS4597</name>
</gene>
<keyword evidence="2" id="KW-0812">Transmembrane</keyword>